<evidence type="ECO:0000256" key="1">
    <source>
        <dbReference type="ARBA" id="ARBA00010164"/>
    </source>
</evidence>
<sequence length="459" mass="49661">MPTAADHLGERARSALRRGVRTARELMAELGVSQPTLSRALRTLEADLVPIGAARSIQYALRDATRQDLQVRVHRISAAGQLEELGTLVPVHPEGFVLLQADGRRVHSDGLPWWLFDLRPQGYLGHAYNLQHGARLGLPTRLTDWNDRHVLCALLQQGDDLPGHLLLGDAARDRFVHAPTPQPIDLSGKAQAYAELAAAAARGELPGSSAGGEQPKFTAYAQREEGAAHVIVKFTALTDSPVSERWRDLLLAEHLALEVLHHHGVAAARSALLDQGTQRFLEVRRFDREGPLGRRALYSVQALAAEFVGLAGNWPQVVRALAREGVVERQAVAQAELLWAFGTLIANTDMHGGNLSFLAEQGQPFQLAPAYDMTCMAFAPTAGGDLPARDLNPTLSNEVPASAWQRALPMAEDWLDRLRHSTALSAGFAPCLDALTAHLDTARTRVARLADASTAGTGP</sequence>
<evidence type="ECO:0000259" key="5">
    <source>
        <dbReference type="Pfam" id="PF07804"/>
    </source>
</evidence>
<dbReference type="Gene3D" id="1.10.1070.20">
    <property type="match status" value="1"/>
</dbReference>
<gene>
    <name evidence="6" type="ORF">CATMQ487_35280</name>
</gene>
<keyword evidence="2" id="KW-0808">Transferase</keyword>
<dbReference type="InterPro" id="IPR001845">
    <property type="entry name" value="HTH_ArsR_DNA-bd_dom"/>
</dbReference>
<dbReference type="PANTHER" id="PTHR37419">
    <property type="entry name" value="SERINE/THREONINE-PROTEIN KINASE TOXIN HIPA"/>
    <property type="match status" value="1"/>
</dbReference>
<feature type="domain" description="HTH arsR-type" evidence="4">
    <location>
        <begin position="15"/>
        <end position="45"/>
    </location>
</feature>
<dbReference type="InterPro" id="IPR012893">
    <property type="entry name" value="HipA-like_C"/>
</dbReference>
<comment type="similarity">
    <text evidence="1">Belongs to the HipA Ser/Thr kinase family.</text>
</comment>
<keyword evidence="3" id="KW-0418">Kinase</keyword>
<dbReference type="RefSeq" id="WP_251969822.1">
    <property type="nucleotide sequence ID" value="NZ_AP025730.1"/>
</dbReference>
<organism evidence="6 7">
    <name type="scientific">Sphaerotilus microaerophilus</name>
    <dbReference type="NCBI Taxonomy" id="2914710"/>
    <lineage>
        <taxon>Bacteria</taxon>
        <taxon>Pseudomonadati</taxon>
        <taxon>Pseudomonadota</taxon>
        <taxon>Betaproteobacteria</taxon>
        <taxon>Burkholderiales</taxon>
        <taxon>Sphaerotilaceae</taxon>
        <taxon>Sphaerotilus</taxon>
    </lineage>
</organism>
<dbReference type="Pfam" id="PF01022">
    <property type="entry name" value="HTH_5"/>
    <property type="match status" value="1"/>
</dbReference>
<feature type="domain" description="HipA-like C-terminal" evidence="5">
    <location>
        <begin position="208"/>
        <end position="387"/>
    </location>
</feature>
<keyword evidence="7" id="KW-1185">Reference proteome</keyword>
<dbReference type="SUPFAM" id="SSF46785">
    <property type="entry name" value="Winged helix' DNA-binding domain"/>
    <property type="match status" value="1"/>
</dbReference>
<dbReference type="InterPro" id="IPR036390">
    <property type="entry name" value="WH_DNA-bd_sf"/>
</dbReference>
<dbReference type="Pfam" id="PF07804">
    <property type="entry name" value="HipA_C"/>
    <property type="match status" value="1"/>
</dbReference>
<evidence type="ECO:0000313" key="7">
    <source>
        <dbReference type="Proteomes" id="UP001057498"/>
    </source>
</evidence>
<protein>
    <submittedName>
        <fullName evidence="6">Transcriptional regulator</fullName>
    </submittedName>
</protein>
<dbReference type="EMBL" id="AP025730">
    <property type="protein sequence ID" value="BDI06558.1"/>
    <property type="molecule type" value="Genomic_DNA"/>
</dbReference>
<dbReference type="NCBIfam" id="NF007297">
    <property type="entry name" value="PRK09775.1"/>
    <property type="match status" value="1"/>
</dbReference>
<reference evidence="6" key="1">
    <citation type="submission" date="2022-04" db="EMBL/GenBank/DDBJ databases">
        <title>Whole genome sequence of Sphaerotilus sp. FB-5.</title>
        <authorList>
            <person name="Takeda M."/>
            <person name="Narihara S."/>
            <person name="Akimoto M."/>
            <person name="Akimoto R."/>
            <person name="Nishiyashiki S."/>
            <person name="Murakami T."/>
        </authorList>
    </citation>
    <scope>NUCLEOTIDE SEQUENCE</scope>
    <source>
        <strain evidence="6">FB-5</strain>
    </source>
</reference>
<evidence type="ECO:0000256" key="3">
    <source>
        <dbReference type="ARBA" id="ARBA00022777"/>
    </source>
</evidence>
<dbReference type="CDD" id="cd00090">
    <property type="entry name" value="HTH_ARSR"/>
    <property type="match status" value="1"/>
</dbReference>
<name>A0ABM7YPV0_9BURK</name>
<dbReference type="InterPro" id="IPR052028">
    <property type="entry name" value="HipA_Ser/Thr_kinase"/>
</dbReference>
<evidence type="ECO:0000259" key="4">
    <source>
        <dbReference type="Pfam" id="PF01022"/>
    </source>
</evidence>
<dbReference type="InterPro" id="IPR011991">
    <property type="entry name" value="ArsR-like_HTH"/>
</dbReference>
<dbReference type="Proteomes" id="UP001057498">
    <property type="component" value="Chromosome"/>
</dbReference>
<evidence type="ECO:0000256" key="2">
    <source>
        <dbReference type="ARBA" id="ARBA00022679"/>
    </source>
</evidence>
<dbReference type="PANTHER" id="PTHR37419:SF8">
    <property type="entry name" value="TOXIN YJJJ"/>
    <property type="match status" value="1"/>
</dbReference>
<proteinExistence type="inferred from homology"/>
<evidence type="ECO:0000313" key="6">
    <source>
        <dbReference type="EMBL" id="BDI06558.1"/>
    </source>
</evidence>
<accession>A0ABM7YPV0</accession>